<organism evidence="1 2">
    <name type="scientific">Eumeta variegata</name>
    <name type="common">Bagworm moth</name>
    <name type="synonym">Eumeta japonica</name>
    <dbReference type="NCBI Taxonomy" id="151549"/>
    <lineage>
        <taxon>Eukaryota</taxon>
        <taxon>Metazoa</taxon>
        <taxon>Ecdysozoa</taxon>
        <taxon>Arthropoda</taxon>
        <taxon>Hexapoda</taxon>
        <taxon>Insecta</taxon>
        <taxon>Pterygota</taxon>
        <taxon>Neoptera</taxon>
        <taxon>Endopterygota</taxon>
        <taxon>Lepidoptera</taxon>
        <taxon>Glossata</taxon>
        <taxon>Ditrysia</taxon>
        <taxon>Tineoidea</taxon>
        <taxon>Psychidae</taxon>
        <taxon>Oiketicinae</taxon>
        <taxon>Eumeta</taxon>
    </lineage>
</organism>
<sequence length="122" mass="13071">MQTRFGSGAANYCYHICKDGVREQRLNIVFGARTVINQWLTSSASNDKVPCSILATNQTTTEYLSQVKSRLLCFGGCVEPSVPRVFSVAATAVVSSPSSRQPVEGEALSPSVCNEKIVEGAP</sequence>
<evidence type="ECO:0000313" key="1">
    <source>
        <dbReference type="EMBL" id="GBP74690.1"/>
    </source>
</evidence>
<name>A0A4C1YI09_EUMVA</name>
<evidence type="ECO:0000313" key="2">
    <source>
        <dbReference type="Proteomes" id="UP000299102"/>
    </source>
</evidence>
<comment type="caution">
    <text evidence="1">The sequence shown here is derived from an EMBL/GenBank/DDBJ whole genome shotgun (WGS) entry which is preliminary data.</text>
</comment>
<keyword evidence="2" id="KW-1185">Reference proteome</keyword>
<proteinExistence type="predicted"/>
<protein>
    <submittedName>
        <fullName evidence="1">Uncharacterized protein</fullName>
    </submittedName>
</protein>
<gene>
    <name evidence="1" type="ORF">EVAR_58956_1</name>
</gene>
<dbReference type="AlphaFoldDB" id="A0A4C1YI09"/>
<dbReference type="EMBL" id="BGZK01001218">
    <property type="protein sequence ID" value="GBP74690.1"/>
    <property type="molecule type" value="Genomic_DNA"/>
</dbReference>
<reference evidence="1 2" key="1">
    <citation type="journal article" date="2019" name="Commun. Biol.">
        <title>The bagworm genome reveals a unique fibroin gene that provides high tensile strength.</title>
        <authorList>
            <person name="Kono N."/>
            <person name="Nakamura H."/>
            <person name="Ohtoshi R."/>
            <person name="Tomita M."/>
            <person name="Numata K."/>
            <person name="Arakawa K."/>
        </authorList>
    </citation>
    <scope>NUCLEOTIDE SEQUENCE [LARGE SCALE GENOMIC DNA]</scope>
</reference>
<dbReference type="Proteomes" id="UP000299102">
    <property type="component" value="Unassembled WGS sequence"/>
</dbReference>
<accession>A0A4C1YI09</accession>